<dbReference type="Gene3D" id="3.40.50.300">
    <property type="entry name" value="P-loop containing nucleotide triphosphate hydrolases"/>
    <property type="match status" value="1"/>
</dbReference>
<gene>
    <name evidence="1" type="ORF">CVT25_000650</name>
</gene>
<dbReference type="InterPro" id="IPR027417">
    <property type="entry name" value="P-loop_NTPase"/>
</dbReference>
<dbReference type="OrthoDB" id="3042898at2759"/>
<protein>
    <submittedName>
        <fullName evidence="1">Uncharacterized protein</fullName>
    </submittedName>
</protein>
<feature type="non-terminal residue" evidence="1">
    <location>
        <position position="1"/>
    </location>
</feature>
<dbReference type="InParanoid" id="A0A409WZD8"/>
<organism evidence="1 2">
    <name type="scientific">Psilocybe cyanescens</name>
    <dbReference type="NCBI Taxonomy" id="93625"/>
    <lineage>
        <taxon>Eukaryota</taxon>
        <taxon>Fungi</taxon>
        <taxon>Dikarya</taxon>
        <taxon>Basidiomycota</taxon>
        <taxon>Agaricomycotina</taxon>
        <taxon>Agaricomycetes</taxon>
        <taxon>Agaricomycetidae</taxon>
        <taxon>Agaricales</taxon>
        <taxon>Agaricineae</taxon>
        <taxon>Strophariaceae</taxon>
        <taxon>Psilocybe</taxon>
    </lineage>
</organism>
<evidence type="ECO:0000313" key="1">
    <source>
        <dbReference type="EMBL" id="PPQ83880.1"/>
    </source>
</evidence>
<evidence type="ECO:0000313" key="2">
    <source>
        <dbReference type="Proteomes" id="UP000283269"/>
    </source>
</evidence>
<dbReference type="EMBL" id="NHYD01002956">
    <property type="protein sequence ID" value="PPQ83880.1"/>
    <property type="molecule type" value="Genomic_DNA"/>
</dbReference>
<dbReference type="AlphaFoldDB" id="A0A409WZD8"/>
<dbReference type="STRING" id="93625.A0A409WZD8"/>
<proteinExistence type="predicted"/>
<accession>A0A409WZD8</accession>
<name>A0A409WZD8_PSICY</name>
<comment type="caution">
    <text evidence="1">The sequence shown here is derived from an EMBL/GenBank/DDBJ whole genome shotgun (WGS) entry which is preliminary data.</text>
</comment>
<keyword evidence="2" id="KW-1185">Reference proteome</keyword>
<dbReference type="Proteomes" id="UP000283269">
    <property type="component" value="Unassembled WGS sequence"/>
</dbReference>
<reference evidence="1 2" key="1">
    <citation type="journal article" date="2018" name="Evol. Lett.">
        <title>Horizontal gene cluster transfer increased hallucinogenic mushroom diversity.</title>
        <authorList>
            <person name="Reynolds H.T."/>
            <person name="Vijayakumar V."/>
            <person name="Gluck-Thaler E."/>
            <person name="Korotkin H.B."/>
            <person name="Matheny P.B."/>
            <person name="Slot J.C."/>
        </authorList>
    </citation>
    <scope>NUCLEOTIDE SEQUENCE [LARGE SCALE GENOMIC DNA]</scope>
    <source>
        <strain evidence="1 2">2631</strain>
    </source>
</reference>
<dbReference type="SUPFAM" id="SSF52540">
    <property type="entry name" value="P-loop containing nucleoside triphosphate hydrolases"/>
    <property type="match status" value="1"/>
</dbReference>
<sequence>SLAKPADFEIQGAHRLTKQYDSEGKRTIGVLTKSDRIPTGEEVNWLSFNRNGKEPLANGWFSVEQPSSRELKIVTTWGDARQKENNFFSTTAP</sequence>